<dbReference type="EMBL" id="JACXVP010000002">
    <property type="protein sequence ID" value="KAG5619557.1"/>
    <property type="molecule type" value="Genomic_DNA"/>
</dbReference>
<dbReference type="PROSITE" id="PS50158">
    <property type="entry name" value="ZF_CCHC"/>
    <property type="match status" value="1"/>
</dbReference>
<accession>A0A9J6A4S0</accession>
<dbReference type="Pfam" id="PF24925">
    <property type="entry name" value="DUF7746"/>
    <property type="match status" value="1"/>
</dbReference>
<evidence type="ECO:0000256" key="1">
    <source>
        <dbReference type="PROSITE-ProRule" id="PRU00047"/>
    </source>
</evidence>
<keyword evidence="1" id="KW-0862">Zinc</keyword>
<dbReference type="OrthoDB" id="1743486at2759"/>
<dbReference type="InterPro" id="IPR036875">
    <property type="entry name" value="Znf_CCHC_sf"/>
</dbReference>
<feature type="region of interest" description="Disordered" evidence="2">
    <location>
        <begin position="271"/>
        <end position="302"/>
    </location>
</feature>
<sequence>MKNYHNKPSFPDLQYEENAFLSTSSHEGRSITEWNIDGLAEHQVYNKLHEMGVAITAYKMRGSADRDPANMIIAGFTGMLKHWWDNYCTDEIKHLIINATAIETVVKMEGNTQTTSNVTMEDACATLLYHIAKHFIGELKLFQDRSLQILSNLSCPNLDNFIHYKHAFLSKVMIRPDCNLDFWKERFISGLPPLFADKVRTKIQDRNNGNIPYGNLTYGDLVSTINVVALELCTDIKLKHQLKKEQSSSRKELGSFCRDFGFITPLDKIKKDKKEKSHRKKSRRRDDSTRPKKKKSRSKRPNDAKVDVCWTCGKTGHKANECHSETKKKKINLLNINEETKGKLLAILDEPFSESSGTSNEYSDDEDIDLDYDSDVSQSGKDCTCTEAFCTCDSTPQIRVLSDHSKEALFDVIQHITDNEARNRFLLELKNLLLNTDKLKTRPIVEPFSMKQIMNCLESHSEPSISDLRHEVSSLKEEIRNIKSRLCIVETDILTSQVPKGVAFHDLESNQSSSHEDLDDNIGIDLPNINNDHLVETLVTNTAKTEPSIRPELTFQNKFTALADFPRLPSPTQPKLPKLLCPPQPKLINLRPTKLPAQETSSSSVQTKACYAMKTPESFAQAVLPLMALNKEYENIGIGTLIKPCYTDFNYVDTENPLKTRRFYEAILIDTDSIEIEHSRDANNYVQYSRFTIKKILDPFEWYADHLHTPIALTMAHKPQTYNWYDYKAAWMNFIYMRPRHTWFILPQQFLNRFEEFQTKEGITTLPEHIKLCKYYIQRRISYIITWNFSKINVERWVPKQPNTKSQEKAKSSSKKLSKVALKQKLKDAMDNLDDYDEDQIIKMVEDAAST</sequence>
<evidence type="ECO:0000256" key="2">
    <source>
        <dbReference type="SAM" id="MobiDB-lite"/>
    </source>
</evidence>
<protein>
    <recommendedName>
        <fullName evidence="3">CCHC-type domain-containing protein</fullName>
    </recommendedName>
</protein>
<dbReference type="Proteomes" id="UP000824120">
    <property type="component" value="Chromosome 2"/>
</dbReference>
<comment type="caution">
    <text evidence="4">The sequence shown here is derived from an EMBL/GenBank/DDBJ whole genome shotgun (WGS) entry which is preliminary data.</text>
</comment>
<evidence type="ECO:0000313" key="5">
    <source>
        <dbReference type="Proteomes" id="UP000824120"/>
    </source>
</evidence>
<feature type="domain" description="CCHC-type" evidence="3">
    <location>
        <begin position="309"/>
        <end position="322"/>
    </location>
</feature>
<keyword evidence="5" id="KW-1185">Reference proteome</keyword>
<gene>
    <name evidence="4" type="ORF">H5410_004775</name>
</gene>
<evidence type="ECO:0000259" key="3">
    <source>
        <dbReference type="PROSITE" id="PS50158"/>
    </source>
</evidence>
<dbReference type="GO" id="GO:0008270">
    <property type="term" value="F:zinc ion binding"/>
    <property type="evidence" value="ECO:0007669"/>
    <property type="project" value="UniProtKB-KW"/>
</dbReference>
<dbReference type="PANTHER" id="PTHR33054:SF9">
    <property type="entry name" value="CCHC-TYPE DOMAIN-CONTAINING PROTEIN"/>
    <property type="match status" value="1"/>
</dbReference>
<dbReference type="SMART" id="SM00343">
    <property type="entry name" value="ZnF_C2HC"/>
    <property type="match status" value="1"/>
</dbReference>
<evidence type="ECO:0000313" key="4">
    <source>
        <dbReference type="EMBL" id="KAG5619557.1"/>
    </source>
</evidence>
<keyword evidence="1" id="KW-0479">Metal-binding</keyword>
<proteinExistence type="predicted"/>
<dbReference type="GO" id="GO:0003676">
    <property type="term" value="F:nucleic acid binding"/>
    <property type="evidence" value="ECO:0007669"/>
    <property type="project" value="InterPro"/>
</dbReference>
<dbReference type="InterPro" id="IPR001878">
    <property type="entry name" value="Znf_CCHC"/>
</dbReference>
<keyword evidence="1" id="KW-0863">Zinc-finger</keyword>
<dbReference type="Pfam" id="PF22909">
    <property type="entry name" value="Caulimovir_coat_dom"/>
    <property type="match status" value="1"/>
</dbReference>
<reference evidence="4 5" key="1">
    <citation type="submission" date="2020-09" db="EMBL/GenBank/DDBJ databases">
        <title>De no assembly of potato wild relative species, Solanum commersonii.</title>
        <authorList>
            <person name="Cho K."/>
        </authorList>
    </citation>
    <scope>NUCLEOTIDE SEQUENCE [LARGE SCALE GENOMIC DNA]</scope>
    <source>
        <strain evidence="4">LZ3.2</strain>
        <tissue evidence="4">Leaf</tissue>
    </source>
</reference>
<dbReference type="PANTHER" id="PTHR33054">
    <property type="entry name" value="CCHC-TYPE DOMAIN-CONTAINING PROTEIN"/>
    <property type="match status" value="1"/>
</dbReference>
<name>A0A9J6A4S0_SOLCO</name>
<dbReference type="AlphaFoldDB" id="A0A9J6A4S0"/>
<dbReference type="InterPro" id="IPR056648">
    <property type="entry name" value="DUF7746"/>
</dbReference>
<organism evidence="4 5">
    <name type="scientific">Solanum commersonii</name>
    <name type="common">Commerson's wild potato</name>
    <name type="synonym">Commerson's nightshade</name>
    <dbReference type="NCBI Taxonomy" id="4109"/>
    <lineage>
        <taxon>Eukaryota</taxon>
        <taxon>Viridiplantae</taxon>
        <taxon>Streptophyta</taxon>
        <taxon>Embryophyta</taxon>
        <taxon>Tracheophyta</taxon>
        <taxon>Spermatophyta</taxon>
        <taxon>Magnoliopsida</taxon>
        <taxon>eudicotyledons</taxon>
        <taxon>Gunneridae</taxon>
        <taxon>Pentapetalae</taxon>
        <taxon>asterids</taxon>
        <taxon>lamiids</taxon>
        <taxon>Solanales</taxon>
        <taxon>Solanaceae</taxon>
        <taxon>Solanoideae</taxon>
        <taxon>Solaneae</taxon>
        <taxon>Solanum</taxon>
    </lineage>
</organism>
<dbReference type="SUPFAM" id="SSF57756">
    <property type="entry name" value="Retrovirus zinc finger-like domains"/>
    <property type="match status" value="1"/>
</dbReference>